<dbReference type="SUPFAM" id="SSF52833">
    <property type="entry name" value="Thioredoxin-like"/>
    <property type="match status" value="1"/>
</dbReference>
<dbReference type="CDD" id="cd02966">
    <property type="entry name" value="TlpA_like_family"/>
    <property type="match status" value="1"/>
</dbReference>
<dbReference type="EMBL" id="SMSI01000003">
    <property type="protein sequence ID" value="TDH34834.1"/>
    <property type="molecule type" value="Genomic_DNA"/>
</dbReference>
<keyword evidence="2" id="KW-0201">Cytochrome c-type biogenesis</keyword>
<keyword evidence="8" id="KW-1185">Reference proteome</keyword>
<evidence type="ECO:0000256" key="3">
    <source>
        <dbReference type="ARBA" id="ARBA00023157"/>
    </source>
</evidence>
<dbReference type="InterPro" id="IPR036249">
    <property type="entry name" value="Thioredoxin-like_sf"/>
</dbReference>
<dbReference type="GO" id="GO:0030313">
    <property type="term" value="C:cell envelope"/>
    <property type="evidence" value="ECO:0007669"/>
    <property type="project" value="UniProtKB-SubCell"/>
</dbReference>
<dbReference type="GO" id="GO:0016209">
    <property type="term" value="F:antioxidant activity"/>
    <property type="evidence" value="ECO:0007669"/>
    <property type="project" value="InterPro"/>
</dbReference>
<dbReference type="InterPro" id="IPR013766">
    <property type="entry name" value="Thioredoxin_domain"/>
</dbReference>
<protein>
    <submittedName>
        <fullName evidence="7">TlpA family protein disulfide reductase</fullName>
    </submittedName>
</protein>
<evidence type="ECO:0000259" key="6">
    <source>
        <dbReference type="PROSITE" id="PS51352"/>
    </source>
</evidence>
<proteinExistence type="predicted"/>
<dbReference type="InterPro" id="IPR017937">
    <property type="entry name" value="Thioredoxin_CS"/>
</dbReference>
<accession>A0A4R5PIZ7</accession>
<reference evidence="7 8" key="1">
    <citation type="journal article" date="2013" name="Int. J. Syst. Evol. Microbiol.">
        <title>Hoeflea suaedae sp. nov., an endophytic bacterium isolated from the root of the halophyte Suaeda maritima.</title>
        <authorList>
            <person name="Chung E.J."/>
            <person name="Park J.A."/>
            <person name="Pramanik P."/>
            <person name="Bibi F."/>
            <person name="Jeon C.O."/>
            <person name="Chung Y.R."/>
        </authorList>
    </citation>
    <scope>NUCLEOTIDE SEQUENCE [LARGE SCALE GENOMIC DNA]</scope>
    <source>
        <strain evidence="7 8">YC6898</strain>
    </source>
</reference>
<dbReference type="Proteomes" id="UP000295131">
    <property type="component" value="Unassembled WGS sequence"/>
</dbReference>
<evidence type="ECO:0000313" key="7">
    <source>
        <dbReference type="EMBL" id="TDH34834.1"/>
    </source>
</evidence>
<keyword evidence="4" id="KW-0676">Redox-active center</keyword>
<dbReference type="PANTHER" id="PTHR42852:SF6">
    <property type="entry name" value="THIOL:DISULFIDE INTERCHANGE PROTEIN DSBE"/>
    <property type="match status" value="1"/>
</dbReference>
<sequence>MSSNKSRQISTSVLVAIAMVLGAAVGAWWVYGKGRVAGNGEATQTVQTETSEDVSRCELAQDEADALKPLAKGEIAAMAIQDPVRDMPALRFKAADGHDVELDDFAGKALLVNFWATWCAPCRAEMPALAELQRNLGSETFMVLPINIDTGELDKPKAFLDEIGVSNLGLYHDETMGVFNKLKNEGLAYGLPATMLVDTQGCLIGVMNGPAEWAGGDGTKLIEEVIRQAKGA</sequence>
<organism evidence="7 8">
    <name type="scientific">Pseudohoeflea suaedae</name>
    <dbReference type="NCBI Taxonomy" id="877384"/>
    <lineage>
        <taxon>Bacteria</taxon>
        <taxon>Pseudomonadati</taxon>
        <taxon>Pseudomonadota</taxon>
        <taxon>Alphaproteobacteria</taxon>
        <taxon>Hyphomicrobiales</taxon>
        <taxon>Rhizobiaceae</taxon>
        <taxon>Pseudohoeflea</taxon>
    </lineage>
</organism>
<evidence type="ECO:0000256" key="2">
    <source>
        <dbReference type="ARBA" id="ARBA00022748"/>
    </source>
</evidence>
<dbReference type="GO" id="GO:0015036">
    <property type="term" value="F:disulfide oxidoreductase activity"/>
    <property type="evidence" value="ECO:0007669"/>
    <property type="project" value="UniProtKB-ARBA"/>
</dbReference>
<keyword evidence="5" id="KW-0812">Transmembrane</keyword>
<dbReference type="Pfam" id="PF00578">
    <property type="entry name" value="AhpC-TSA"/>
    <property type="match status" value="1"/>
</dbReference>
<dbReference type="Gene3D" id="3.40.30.10">
    <property type="entry name" value="Glutaredoxin"/>
    <property type="match status" value="1"/>
</dbReference>
<dbReference type="OrthoDB" id="9799347at2"/>
<gene>
    <name evidence="7" type="ORF">E2A64_13905</name>
</gene>
<feature type="transmembrane region" description="Helical" evidence="5">
    <location>
        <begin position="12"/>
        <end position="31"/>
    </location>
</feature>
<comment type="subcellular location">
    <subcellularLocation>
        <location evidence="1">Cell envelope</location>
    </subcellularLocation>
</comment>
<dbReference type="RefSeq" id="WP_133285119.1">
    <property type="nucleotide sequence ID" value="NZ_SMSI01000003.1"/>
</dbReference>
<dbReference type="PROSITE" id="PS51352">
    <property type="entry name" value="THIOREDOXIN_2"/>
    <property type="match status" value="1"/>
</dbReference>
<name>A0A4R5PIZ7_9HYPH</name>
<evidence type="ECO:0000256" key="1">
    <source>
        <dbReference type="ARBA" id="ARBA00004196"/>
    </source>
</evidence>
<keyword evidence="5" id="KW-1133">Transmembrane helix</keyword>
<evidence type="ECO:0000256" key="4">
    <source>
        <dbReference type="ARBA" id="ARBA00023284"/>
    </source>
</evidence>
<evidence type="ECO:0000313" key="8">
    <source>
        <dbReference type="Proteomes" id="UP000295131"/>
    </source>
</evidence>
<keyword evidence="5" id="KW-0472">Membrane</keyword>
<feature type="domain" description="Thioredoxin" evidence="6">
    <location>
        <begin position="81"/>
        <end position="231"/>
    </location>
</feature>
<dbReference type="AlphaFoldDB" id="A0A4R5PIZ7"/>
<dbReference type="InterPro" id="IPR050553">
    <property type="entry name" value="Thioredoxin_ResA/DsbE_sf"/>
</dbReference>
<dbReference type="InterPro" id="IPR000866">
    <property type="entry name" value="AhpC/TSA"/>
</dbReference>
<evidence type="ECO:0000256" key="5">
    <source>
        <dbReference type="SAM" id="Phobius"/>
    </source>
</evidence>
<keyword evidence="3" id="KW-1015">Disulfide bond</keyword>
<dbReference type="PROSITE" id="PS00194">
    <property type="entry name" value="THIOREDOXIN_1"/>
    <property type="match status" value="1"/>
</dbReference>
<dbReference type="NCBIfam" id="NF047696">
    <property type="entry name" value="ThlDiSintTplARhiz"/>
    <property type="match status" value="1"/>
</dbReference>
<comment type="caution">
    <text evidence="7">The sequence shown here is derived from an EMBL/GenBank/DDBJ whole genome shotgun (WGS) entry which is preliminary data.</text>
</comment>
<dbReference type="GO" id="GO:0017004">
    <property type="term" value="P:cytochrome complex assembly"/>
    <property type="evidence" value="ECO:0007669"/>
    <property type="project" value="UniProtKB-KW"/>
</dbReference>
<dbReference type="PANTHER" id="PTHR42852">
    <property type="entry name" value="THIOL:DISULFIDE INTERCHANGE PROTEIN DSBE"/>
    <property type="match status" value="1"/>
</dbReference>